<feature type="signal peptide" evidence="1">
    <location>
        <begin position="1"/>
        <end position="18"/>
    </location>
</feature>
<reference evidence="2 3" key="1">
    <citation type="submission" date="2024-04" db="EMBL/GenBank/DDBJ databases">
        <authorList>
            <person name="Fracassetti M."/>
        </authorList>
    </citation>
    <scope>NUCLEOTIDE SEQUENCE [LARGE SCALE GENOMIC DNA]</scope>
</reference>
<gene>
    <name evidence="2" type="ORF">LTRI10_LOCUS35453</name>
</gene>
<evidence type="ECO:0000313" key="3">
    <source>
        <dbReference type="Proteomes" id="UP001497516"/>
    </source>
</evidence>
<evidence type="ECO:0000313" key="2">
    <source>
        <dbReference type="EMBL" id="CAL1394989.1"/>
    </source>
</evidence>
<name>A0AAV2FAD9_9ROSI</name>
<keyword evidence="1" id="KW-0732">Signal</keyword>
<evidence type="ECO:0008006" key="4">
    <source>
        <dbReference type="Google" id="ProtNLM"/>
    </source>
</evidence>
<accession>A0AAV2FAD9</accession>
<organism evidence="2 3">
    <name type="scientific">Linum trigynum</name>
    <dbReference type="NCBI Taxonomy" id="586398"/>
    <lineage>
        <taxon>Eukaryota</taxon>
        <taxon>Viridiplantae</taxon>
        <taxon>Streptophyta</taxon>
        <taxon>Embryophyta</taxon>
        <taxon>Tracheophyta</taxon>
        <taxon>Spermatophyta</taxon>
        <taxon>Magnoliopsida</taxon>
        <taxon>eudicotyledons</taxon>
        <taxon>Gunneridae</taxon>
        <taxon>Pentapetalae</taxon>
        <taxon>rosids</taxon>
        <taxon>fabids</taxon>
        <taxon>Malpighiales</taxon>
        <taxon>Linaceae</taxon>
        <taxon>Linum</taxon>
    </lineage>
</organism>
<dbReference type="Proteomes" id="UP001497516">
    <property type="component" value="Chromosome 6"/>
</dbReference>
<proteinExistence type="predicted"/>
<dbReference type="EMBL" id="OZ034819">
    <property type="protein sequence ID" value="CAL1394989.1"/>
    <property type="molecule type" value="Genomic_DNA"/>
</dbReference>
<feature type="chain" id="PRO_5043438566" description="Secreted protein" evidence="1">
    <location>
        <begin position="19"/>
        <end position="92"/>
    </location>
</feature>
<dbReference type="AlphaFoldDB" id="A0AAV2FAD9"/>
<protein>
    <recommendedName>
        <fullName evidence="4">Secreted protein</fullName>
    </recommendedName>
</protein>
<sequence>MIVLLFYFSSVSVRDCVAVVDCDLEAVDLCSPLFTTVCREQFPSSLVFRPPLRQGHKKEVLARIRFCSLAKETKKQGRRIEKADERKVNSPI</sequence>
<evidence type="ECO:0000256" key="1">
    <source>
        <dbReference type="SAM" id="SignalP"/>
    </source>
</evidence>
<keyword evidence="3" id="KW-1185">Reference proteome</keyword>